<gene>
    <name evidence="3" type="ORF">CGLAU_08265</name>
</gene>
<feature type="compositionally biased region" description="Low complexity" evidence="1">
    <location>
        <begin position="27"/>
        <end position="59"/>
    </location>
</feature>
<keyword evidence="2" id="KW-0732">Signal</keyword>
<dbReference type="AlphaFoldDB" id="A0A1Q2HXN2"/>
<keyword evidence="4" id="KW-1185">Reference proteome</keyword>
<dbReference type="EMBL" id="CP019688">
    <property type="protein sequence ID" value="AQQ15608.1"/>
    <property type="molecule type" value="Genomic_DNA"/>
</dbReference>
<dbReference type="Proteomes" id="UP000217209">
    <property type="component" value="Chromosome"/>
</dbReference>
<evidence type="ECO:0000256" key="1">
    <source>
        <dbReference type="SAM" id="MobiDB-lite"/>
    </source>
</evidence>
<name>A0A1Q2HXN2_9CORY</name>
<reference evidence="3 4" key="1">
    <citation type="submission" date="2016-12" db="EMBL/GenBank/DDBJ databases">
        <authorList>
            <person name="Song W.-J."/>
            <person name="Kurnit D.M."/>
        </authorList>
    </citation>
    <scope>NUCLEOTIDE SEQUENCE [LARGE SCALE GENOMIC DNA]</scope>
    <source>
        <strain evidence="3 4">DSM 30827</strain>
    </source>
</reference>
<protein>
    <recommendedName>
        <fullName evidence="5">Secreted protein</fullName>
    </recommendedName>
</protein>
<organism evidence="3 4">
    <name type="scientific">Corynebacterium glaucum</name>
    <dbReference type="NCBI Taxonomy" id="187491"/>
    <lineage>
        <taxon>Bacteria</taxon>
        <taxon>Bacillati</taxon>
        <taxon>Actinomycetota</taxon>
        <taxon>Actinomycetes</taxon>
        <taxon>Mycobacteriales</taxon>
        <taxon>Corynebacteriaceae</taxon>
        <taxon>Corynebacterium</taxon>
    </lineage>
</organism>
<accession>A0A1Q2HXN2</accession>
<feature type="signal peptide" evidence="2">
    <location>
        <begin position="1"/>
        <end position="25"/>
    </location>
</feature>
<feature type="compositionally biased region" description="Low complexity" evidence="1">
    <location>
        <begin position="68"/>
        <end position="98"/>
    </location>
</feature>
<feature type="chain" id="PRO_5012953132" description="Secreted protein" evidence="2">
    <location>
        <begin position="26"/>
        <end position="158"/>
    </location>
</feature>
<evidence type="ECO:0000313" key="4">
    <source>
        <dbReference type="Proteomes" id="UP000217209"/>
    </source>
</evidence>
<sequence length="158" mass="15850" precursor="true">MKSRTALAVLTATCLCMGGVATAQAQSSSSSEGSSLSTGSRSSDGGSSQGEGSSRSGGSSDDGKSPITSTVRVTAPAVTVTASPTTSPAPTFTPGGPSSDFIARGILDDETKEIFDGIQAVILLGTGLLQLGVILVEISPRWKAAMEQWLASLNIKVG</sequence>
<dbReference type="RefSeq" id="WP_157731301.1">
    <property type="nucleotide sequence ID" value="NZ_CP019688.1"/>
</dbReference>
<evidence type="ECO:0000313" key="3">
    <source>
        <dbReference type="EMBL" id="AQQ15608.1"/>
    </source>
</evidence>
<dbReference type="KEGG" id="cgv:CGLAU_08265"/>
<evidence type="ECO:0008006" key="5">
    <source>
        <dbReference type="Google" id="ProtNLM"/>
    </source>
</evidence>
<feature type="region of interest" description="Disordered" evidence="1">
    <location>
        <begin position="23"/>
        <end position="98"/>
    </location>
</feature>
<evidence type="ECO:0000256" key="2">
    <source>
        <dbReference type="SAM" id="SignalP"/>
    </source>
</evidence>
<proteinExistence type="predicted"/>